<dbReference type="RefSeq" id="XP_007418449.1">
    <property type="nucleotide sequence ID" value="XM_007418387.1"/>
</dbReference>
<keyword evidence="2" id="KW-1185">Reference proteome</keyword>
<protein>
    <submittedName>
        <fullName evidence="1">Uncharacterized protein</fullName>
    </submittedName>
</protein>
<sequence length="191" mass="21819">MKLQILGEGGNNYSESPLHQTLRIPVRIPVCLKTQSSALATRESFKLVNSKEDIDLERNSMFNSCCLSHLLIGQFRLASENLSAFTDIYKYLNQIEIAQISDARPDFEETMQESLRNLAEAYQLSEITQLELLNPDLTANERQELNERLQTETTNLISRQEVFSKVVDDGSFMTALLQHHQKLLDKQQTNA</sequence>
<dbReference type="VEuPathDB" id="FungiDB:MELLADRAFT_69429"/>
<name>F4SAQ4_MELLP</name>
<organism evidence="2">
    <name type="scientific">Melampsora larici-populina (strain 98AG31 / pathotype 3-4-7)</name>
    <name type="common">Poplar leaf rust fungus</name>
    <dbReference type="NCBI Taxonomy" id="747676"/>
    <lineage>
        <taxon>Eukaryota</taxon>
        <taxon>Fungi</taxon>
        <taxon>Dikarya</taxon>
        <taxon>Basidiomycota</taxon>
        <taxon>Pucciniomycotina</taxon>
        <taxon>Pucciniomycetes</taxon>
        <taxon>Pucciniales</taxon>
        <taxon>Melampsoraceae</taxon>
        <taxon>Melampsora</taxon>
    </lineage>
</organism>
<accession>F4SAQ4</accession>
<dbReference type="HOGENOM" id="CLU_1421710_0_0_1"/>
<evidence type="ECO:0000313" key="2">
    <source>
        <dbReference type="Proteomes" id="UP000001072"/>
    </source>
</evidence>
<dbReference type="EMBL" id="GL883180">
    <property type="protein sequence ID" value="EGF98256.1"/>
    <property type="molecule type" value="Genomic_DNA"/>
</dbReference>
<dbReference type="Proteomes" id="UP000001072">
    <property type="component" value="Unassembled WGS sequence"/>
</dbReference>
<dbReference type="KEGG" id="mlr:MELLADRAFT_69429"/>
<proteinExistence type="predicted"/>
<dbReference type="GeneID" id="18931238"/>
<reference evidence="2" key="1">
    <citation type="journal article" date="2011" name="Proc. Natl. Acad. Sci. U.S.A.">
        <title>Obligate biotrophy features unraveled by the genomic analysis of rust fungi.</title>
        <authorList>
            <person name="Duplessis S."/>
            <person name="Cuomo C.A."/>
            <person name="Lin Y.-C."/>
            <person name="Aerts A."/>
            <person name="Tisserant E."/>
            <person name="Veneault-Fourrey C."/>
            <person name="Joly D.L."/>
            <person name="Hacquard S."/>
            <person name="Amselem J."/>
            <person name="Cantarel B.L."/>
            <person name="Chiu R."/>
            <person name="Coutinho P.M."/>
            <person name="Feau N."/>
            <person name="Field M."/>
            <person name="Frey P."/>
            <person name="Gelhaye E."/>
            <person name="Goldberg J."/>
            <person name="Grabherr M.G."/>
            <person name="Kodira C.D."/>
            <person name="Kohler A."/>
            <person name="Kuees U."/>
            <person name="Lindquist E.A."/>
            <person name="Lucas S.M."/>
            <person name="Mago R."/>
            <person name="Mauceli E."/>
            <person name="Morin E."/>
            <person name="Murat C."/>
            <person name="Pangilinan J.L."/>
            <person name="Park R."/>
            <person name="Pearson M."/>
            <person name="Quesneville H."/>
            <person name="Rouhier N."/>
            <person name="Sakthikumar S."/>
            <person name="Salamov A.A."/>
            <person name="Schmutz J."/>
            <person name="Selles B."/>
            <person name="Shapiro H."/>
            <person name="Tanguay P."/>
            <person name="Tuskan G.A."/>
            <person name="Henrissat B."/>
            <person name="Van de Peer Y."/>
            <person name="Rouze P."/>
            <person name="Ellis J.G."/>
            <person name="Dodds P.N."/>
            <person name="Schein J.E."/>
            <person name="Zhong S."/>
            <person name="Hamelin R.C."/>
            <person name="Grigoriev I.V."/>
            <person name="Szabo L.J."/>
            <person name="Martin F."/>
        </authorList>
    </citation>
    <scope>NUCLEOTIDE SEQUENCE [LARGE SCALE GENOMIC DNA]</scope>
    <source>
        <strain evidence="2">98AG31 / pathotype 3-4-7</strain>
    </source>
</reference>
<gene>
    <name evidence="1" type="ORF">MELLADRAFT_69429</name>
</gene>
<dbReference type="InParanoid" id="F4SAQ4"/>
<evidence type="ECO:0000313" key="1">
    <source>
        <dbReference type="EMBL" id="EGF98256.1"/>
    </source>
</evidence>
<dbReference type="AlphaFoldDB" id="F4SAQ4"/>